<protein>
    <submittedName>
        <fullName evidence="1">Uncharacterized protein</fullName>
    </submittedName>
</protein>
<dbReference type="GeneID" id="70103169"/>
<gene>
    <name evidence="1" type="ORF">GIW56_06250</name>
</gene>
<accession>A0ABS9F234</accession>
<organism evidence="1 2">
    <name type="scientific">Pseudomonas gessardii</name>
    <dbReference type="NCBI Taxonomy" id="78544"/>
    <lineage>
        <taxon>Bacteria</taxon>
        <taxon>Pseudomonadati</taxon>
        <taxon>Pseudomonadota</taxon>
        <taxon>Gammaproteobacteria</taxon>
        <taxon>Pseudomonadales</taxon>
        <taxon>Pseudomonadaceae</taxon>
        <taxon>Pseudomonas</taxon>
    </lineage>
</organism>
<name>A0ABS9F234_9PSED</name>
<dbReference type="RefSeq" id="WP_076962272.1">
    <property type="nucleotide sequence ID" value="NZ_CBCRYT010000020.1"/>
</dbReference>
<dbReference type="EMBL" id="WKED01000007">
    <property type="protein sequence ID" value="MCF5106434.1"/>
    <property type="molecule type" value="Genomic_DNA"/>
</dbReference>
<keyword evidence="2" id="KW-1185">Reference proteome</keyword>
<comment type="caution">
    <text evidence="1">The sequence shown here is derived from an EMBL/GenBank/DDBJ whole genome shotgun (WGS) entry which is preliminary data.</text>
</comment>
<sequence>MSDICSGNGPTVVEAKINADIDDNRDPFHPDEFRGQKFMVRFDDTGGATYLEIDYRTPLGQGTHTLTHTQYGIKYKSTFGGDFEHPVGGTITVIVLGNTQKGTLTGVRVSGRPDTAPNMELTLTGTYTMVVN</sequence>
<evidence type="ECO:0000313" key="2">
    <source>
        <dbReference type="Proteomes" id="UP000814003"/>
    </source>
</evidence>
<reference evidence="1 2" key="1">
    <citation type="submission" date="2019-11" db="EMBL/GenBank/DDBJ databases">
        <title>Epiphytic Pseudomonas syringae from cherry orchards.</title>
        <authorList>
            <person name="Hulin M.T."/>
        </authorList>
    </citation>
    <scope>NUCLEOTIDE SEQUENCE [LARGE SCALE GENOMIC DNA]</scope>
    <source>
        <strain evidence="1 2">PA-6-5B</strain>
    </source>
</reference>
<proteinExistence type="predicted"/>
<evidence type="ECO:0000313" key="1">
    <source>
        <dbReference type="EMBL" id="MCF5106434.1"/>
    </source>
</evidence>
<dbReference type="Proteomes" id="UP000814003">
    <property type="component" value="Unassembled WGS sequence"/>
</dbReference>